<organism evidence="1">
    <name type="scientific">Arcella intermedia</name>
    <dbReference type="NCBI Taxonomy" id="1963864"/>
    <lineage>
        <taxon>Eukaryota</taxon>
        <taxon>Amoebozoa</taxon>
        <taxon>Tubulinea</taxon>
        <taxon>Elardia</taxon>
        <taxon>Arcellinida</taxon>
        <taxon>Sphaerothecina</taxon>
        <taxon>Arcellidae</taxon>
        <taxon>Arcella</taxon>
    </lineage>
</organism>
<dbReference type="EMBL" id="GIBP01009660">
    <property type="protein sequence ID" value="NDV38629.1"/>
    <property type="molecule type" value="Transcribed_RNA"/>
</dbReference>
<reference evidence="1" key="1">
    <citation type="journal article" date="2020" name="J. Eukaryot. Microbiol.">
        <title>De novo Sequencing, Assembly and Annotation of the Transcriptome for the Free-Living Testate Amoeba Arcella intermedia.</title>
        <authorList>
            <person name="Ribeiro G.M."/>
            <person name="Porfirio-Sousa A.L."/>
            <person name="Maurer-Alcala X.X."/>
            <person name="Katz L.A."/>
            <person name="Lahr D.J.G."/>
        </authorList>
    </citation>
    <scope>NUCLEOTIDE SEQUENCE</scope>
</reference>
<protein>
    <submittedName>
        <fullName evidence="1">Uncharacterized protein</fullName>
    </submittedName>
</protein>
<evidence type="ECO:0000313" key="1">
    <source>
        <dbReference type="EMBL" id="NDV38629.1"/>
    </source>
</evidence>
<dbReference type="AlphaFoldDB" id="A0A6B2LN83"/>
<accession>A0A6B2LN83</accession>
<sequence>MREVAPAVEELVDARLEGEGADGEQGLGVDVLGAVGGVEEVELEDVDLLADVVLGGAFADGAEVGAVGWGWAAGELEEGVLDGRGGDVR</sequence>
<name>A0A6B2LN83_9EUKA</name>
<proteinExistence type="predicted"/>